<dbReference type="EMBL" id="QPFP01000050">
    <property type="protein sequence ID" value="TEB26254.1"/>
    <property type="molecule type" value="Genomic_DNA"/>
</dbReference>
<reference evidence="1 2" key="1">
    <citation type="journal article" date="2019" name="Nat. Ecol. Evol.">
        <title>Megaphylogeny resolves global patterns of mushroom evolution.</title>
        <authorList>
            <person name="Varga T."/>
            <person name="Krizsan K."/>
            <person name="Foldi C."/>
            <person name="Dima B."/>
            <person name="Sanchez-Garcia M."/>
            <person name="Sanchez-Ramirez S."/>
            <person name="Szollosi G.J."/>
            <person name="Szarkandi J.G."/>
            <person name="Papp V."/>
            <person name="Albert L."/>
            <person name="Andreopoulos W."/>
            <person name="Angelini C."/>
            <person name="Antonin V."/>
            <person name="Barry K.W."/>
            <person name="Bougher N.L."/>
            <person name="Buchanan P."/>
            <person name="Buyck B."/>
            <person name="Bense V."/>
            <person name="Catcheside P."/>
            <person name="Chovatia M."/>
            <person name="Cooper J."/>
            <person name="Damon W."/>
            <person name="Desjardin D."/>
            <person name="Finy P."/>
            <person name="Geml J."/>
            <person name="Haridas S."/>
            <person name="Hughes K."/>
            <person name="Justo A."/>
            <person name="Karasinski D."/>
            <person name="Kautmanova I."/>
            <person name="Kiss B."/>
            <person name="Kocsube S."/>
            <person name="Kotiranta H."/>
            <person name="LaButti K.M."/>
            <person name="Lechner B.E."/>
            <person name="Liimatainen K."/>
            <person name="Lipzen A."/>
            <person name="Lukacs Z."/>
            <person name="Mihaltcheva S."/>
            <person name="Morgado L.N."/>
            <person name="Niskanen T."/>
            <person name="Noordeloos M.E."/>
            <person name="Ohm R.A."/>
            <person name="Ortiz-Santana B."/>
            <person name="Ovrebo C."/>
            <person name="Racz N."/>
            <person name="Riley R."/>
            <person name="Savchenko A."/>
            <person name="Shiryaev A."/>
            <person name="Soop K."/>
            <person name="Spirin V."/>
            <person name="Szebenyi C."/>
            <person name="Tomsovsky M."/>
            <person name="Tulloss R.E."/>
            <person name="Uehling J."/>
            <person name="Grigoriev I.V."/>
            <person name="Vagvolgyi C."/>
            <person name="Papp T."/>
            <person name="Martin F.M."/>
            <person name="Miettinen O."/>
            <person name="Hibbett D.S."/>
            <person name="Nagy L.G."/>
        </authorList>
    </citation>
    <scope>NUCLEOTIDE SEQUENCE [LARGE SCALE GENOMIC DNA]</scope>
    <source>
        <strain evidence="1 2">FP101781</strain>
    </source>
</reference>
<sequence>MLGQSARTRGELHVPLSQTQFTPSLTSRMVEFLDILRGVGLRSFFLYYRVKRGCIGPPRPFSLVEFNLGYHNEGSCIRCRRNTSDHTPSQSLISYHITHPRLAGALTRISQTYTDTAHSGNTQGQLTVGACECQGTACRPRHRVFPQVVCRYRDVTIPPCFTPSPPSATYPELPKINAPRKHPIQK</sequence>
<proteinExistence type="predicted"/>
<keyword evidence="2" id="KW-1185">Reference proteome</keyword>
<dbReference type="Proteomes" id="UP000298030">
    <property type="component" value="Unassembled WGS sequence"/>
</dbReference>
<dbReference type="AlphaFoldDB" id="A0A4Y7SX95"/>
<evidence type="ECO:0000313" key="2">
    <source>
        <dbReference type="Proteomes" id="UP000298030"/>
    </source>
</evidence>
<name>A0A4Y7SX95_COPMI</name>
<organism evidence="1 2">
    <name type="scientific">Coprinellus micaceus</name>
    <name type="common">Glistening ink-cap mushroom</name>
    <name type="synonym">Coprinus micaceus</name>
    <dbReference type="NCBI Taxonomy" id="71717"/>
    <lineage>
        <taxon>Eukaryota</taxon>
        <taxon>Fungi</taxon>
        <taxon>Dikarya</taxon>
        <taxon>Basidiomycota</taxon>
        <taxon>Agaricomycotina</taxon>
        <taxon>Agaricomycetes</taxon>
        <taxon>Agaricomycetidae</taxon>
        <taxon>Agaricales</taxon>
        <taxon>Agaricineae</taxon>
        <taxon>Psathyrellaceae</taxon>
        <taxon>Coprinellus</taxon>
    </lineage>
</organism>
<evidence type="ECO:0000313" key="1">
    <source>
        <dbReference type="EMBL" id="TEB26254.1"/>
    </source>
</evidence>
<protein>
    <submittedName>
        <fullName evidence="1">Uncharacterized protein</fullName>
    </submittedName>
</protein>
<gene>
    <name evidence="1" type="ORF">FA13DRAFT_1101943</name>
</gene>
<comment type="caution">
    <text evidence="1">The sequence shown here is derived from an EMBL/GenBank/DDBJ whole genome shotgun (WGS) entry which is preliminary data.</text>
</comment>
<accession>A0A4Y7SX95</accession>